<accession>A0A1J1J6K6</accession>
<organism evidence="1 2">
    <name type="scientific">Clunio marinus</name>
    <dbReference type="NCBI Taxonomy" id="568069"/>
    <lineage>
        <taxon>Eukaryota</taxon>
        <taxon>Metazoa</taxon>
        <taxon>Ecdysozoa</taxon>
        <taxon>Arthropoda</taxon>
        <taxon>Hexapoda</taxon>
        <taxon>Insecta</taxon>
        <taxon>Pterygota</taxon>
        <taxon>Neoptera</taxon>
        <taxon>Endopterygota</taxon>
        <taxon>Diptera</taxon>
        <taxon>Nematocera</taxon>
        <taxon>Chironomoidea</taxon>
        <taxon>Chironomidae</taxon>
        <taxon>Clunio</taxon>
    </lineage>
</organism>
<keyword evidence="2" id="KW-1185">Reference proteome</keyword>
<evidence type="ECO:0000313" key="1">
    <source>
        <dbReference type="EMBL" id="CRL07610.1"/>
    </source>
</evidence>
<dbReference type="AlphaFoldDB" id="A0A1J1J6K6"/>
<name>A0A1J1J6K6_9DIPT</name>
<protein>
    <submittedName>
        <fullName evidence="1">CLUMA_CG020575, isoform A</fullName>
    </submittedName>
</protein>
<proteinExistence type="predicted"/>
<evidence type="ECO:0000313" key="2">
    <source>
        <dbReference type="Proteomes" id="UP000183832"/>
    </source>
</evidence>
<reference evidence="1 2" key="1">
    <citation type="submission" date="2015-04" db="EMBL/GenBank/DDBJ databases">
        <authorList>
            <person name="Syromyatnikov M.Y."/>
            <person name="Popov V.N."/>
        </authorList>
    </citation>
    <scope>NUCLEOTIDE SEQUENCE [LARGE SCALE GENOMIC DNA]</scope>
</reference>
<dbReference type="EMBL" id="CVRI01000073">
    <property type="protein sequence ID" value="CRL07610.1"/>
    <property type="molecule type" value="Genomic_DNA"/>
</dbReference>
<gene>
    <name evidence="1" type="ORF">CLUMA_CG020575</name>
</gene>
<dbReference type="Proteomes" id="UP000183832">
    <property type="component" value="Unassembled WGS sequence"/>
</dbReference>
<sequence>MKIMEKYVVYVLAFCFLKLFPPPLQFLVKLQRTKVSLDVQFTMLEHFSFDIQVKLRFLLCERRKKTESIAENLEAFKHYKSHLTMKSRPKKIRACGFRCLTEAHDPLIFFKTTCVYISPTVYSLPES</sequence>